<comment type="caution">
    <text evidence="2">The sequence shown here is derived from an EMBL/GenBank/DDBJ whole genome shotgun (WGS) entry which is preliminary data.</text>
</comment>
<keyword evidence="3" id="KW-1185">Reference proteome</keyword>
<sequence length="195" mass="21370">MGSEEEGKPRGVWRNGGDVTAGAFMAGGEEERGAGGGERERERAAAAGVRGGSDGGGEVGAEVEVVEGMRVECYGREIRTPLSVFRSRHLLPSSLARSLDRHRSNYRRHCFISGILEKLEEYYRGDCSPRSDCMLMVRVSETSLPRLTRCFLSVRKLVIHLQVGSGKLSCVSLSWRRAGAMVLNAELKSKNRILA</sequence>
<feature type="region of interest" description="Disordered" evidence="1">
    <location>
        <begin position="1"/>
        <end position="55"/>
    </location>
</feature>
<reference evidence="2" key="1">
    <citation type="submission" date="2020-03" db="EMBL/GenBank/DDBJ databases">
        <authorList>
            <person name="Weist P."/>
        </authorList>
    </citation>
    <scope>NUCLEOTIDE SEQUENCE</scope>
</reference>
<evidence type="ECO:0000313" key="3">
    <source>
        <dbReference type="Proteomes" id="UP001153269"/>
    </source>
</evidence>
<feature type="compositionally biased region" description="Basic and acidic residues" evidence="1">
    <location>
        <begin position="29"/>
        <end position="44"/>
    </location>
</feature>
<dbReference type="AlphaFoldDB" id="A0A9N7Z2M1"/>
<protein>
    <submittedName>
        <fullName evidence="2">Uncharacterized protein</fullName>
    </submittedName>
</protein>
<gene>
    <name evidence="2" type="ORF">PLEPLA_LOCUS34339</name>
</gene>
<accession>A0A9N7Z2M1</accession>
<proteinExistence type="predicted"/>
<organism evidence="2 3">
    <name type="scientific">Pleuronectes platessa</name>
    <name type="common">European plaice</name>
    <dbReference type="NCBI Taxonomy" id="8262"/>
    <lineage>
        <taxon>Eukaryota</taxon>
        <taxon>Metazoa</taxon>
        <taxon>Chordata</taxon>
        <taxon>Craniata</taxon>
        <taxon>Vertebrata</taxon>
        <taxon>Euteleostomi</taxon>
        <taxon>Actinopterygii</taxon>
        <taxon>Neopterygii</taxon>
        <taxon>Teleostei</taxon>
        <taxon>Neoteleostei</taxon>
        <taxon>Acanthomorphata</taxon>
        <taxon>Carangaria</taxon>
        <taxon>Pleuronectiformes</taxon>
        <taxon>Pleuronectoidei</taxon>
        <taxon>Pleuronectidae</taxon>
        <taxon>Pleuronectes</taxon>
    </lineage>
</organism>
<name>A0A9N7Z2M1_PLEPL</name>
<dbReference type="Proteomes" id="UP001153269">
    <property type="component" value="Unassembled WGS sequence"/>
</dbReference>
<dbReference type="EMBL" id="CADEAL010003921">
    <property type="protein sequence ID" value="CAB1446614.1"/>
    <property type="molecule type" value="Genomic_DNA"/>
</dbReference>
<evidence type="ECO:0000256" key="1">
    <source>
        <dbReference type="SAM" id="MobiDB-lite"/>
    </source>
</evidence>
<evidence type="ECO:0000313" key="2">
    <source>
        <dbReference type="EMBL" id="CAB1446614.1"/>
    </source>
</evidence>